<evidence type="ECO:0000313" key="4">
    <source>
        <dbReference type="Proteomes" id="UP000308802"/>
    </source>
</evidence>
<dbReference type="Pfam" id="PF00646">
    <property type="entry name" value="F-box"/>
    <property type="match status" value="1"/>
</dbReference>
<dbReference type="EMBL" id="QZAO01000129">
    <property type="protein sequence ID" value="THW74470.1"/>
    <property type="molecule type" value="Genomic_DNA"/>
</dbReference>
<protein>
    <recommendedName>
        <fullName evidence="2">F-box domain-containing protein</fullName>
    </recommendedName>
</protein>
<evidence type="ECO:0000313" key="3">
    <source>
        <dbReference type="EMBL" id="THW74470.1"/>
    </source>
</evidence>
<feature type="domain" description="F-box" evidence="2">
    <location>
        <begin position="28"/>
        <end position="64"/>
    </location>
</feature>
<comment type="caution">
    <text evidence="3">The sequence shown here is derived from an EMBL/GenBank/DDBJ whole genome shotgun (WGS) entry which is preliminary data.</text>
</comment>
<sequence length="533" mass="60526">MVRTSIRHGRFSLTGNVQVAVQDANPLLLGMPNEVLSMIVDHAGPQALPALRLTNKHLRAIANKPFAILNFSERKHVQSLHSMEALVEITAHAFFGIFVKKVIVSAFRPEVERSRYYPENCGSCRRPEYDRYCIDHAPRHLVMTPEQFRKKLDDIFSNIARISHSVSIGICVKPLGCYGSKRYAPCVDLVEDSFESEMYYSGLELSFTKYSLSKTFQPIQEAARNSGCEIQGVKIEILGFAVSNISDTHLRSDIRTLMKSLVVSLSKPLNLDLSLHYRSISDPRVVQLRYDHKTATMDLSGLEFGHRYYSYTNYLRKVLSCLLAFRITVINIQDCWFDGSEYPMILCSPTLERLTLRRVSLKTGHFDHNFWSSLLEEFSHLRGLAHFELQGALYEFSQPKLDNEYYFTLSSGQYVAYDRKHTANFRLSLSDTDEPFVIRGEDVPARIKSLAVEVAQMEANKIFDIETHGRVRDRYAKMLEFSGSGDDEAGVANTDQSGVANTDQSGVENTDQTGSLGIIQRAVTLVQAWWRKE</sequence>
<dbReference type="Proteomes" id="UP000308802">
    <property type="component" value="Unassembled WGS sequence"/>
</dbReference>
<dbReference type="AlphaFoldDB" id="A0A4S9A5U7"/>
<accession>A0A4S9A5U7</accession>
<feature type="region of interest" description="Disordered" evidence="1">
    <location>
        <begin position="486"/>
        <end position="512"/>
    </location>
</feature>
<gene>
    <name evidence="3" type="ORF">D6D19_04799</name>
</gene>
<reference evidence="3 4" key="1">
    <citation type="submission" date="2018-10" db="EMBL/GenBank/DDBJ databases">
        <title>Fifty Aureobasidium pullulans genomes reveal a recombining polyextremotolerant generalist.</title>
        <authorList>
            <person name="Gostincar C."/>
            <person name="Turk M."/>
            <person name="Zajc J."/>
            <person name="Gunde-Cimerman N."/>
        </authorList>
    </citation>
    <scope>NUCLEOTIDE SEQUENCE [LARGE SCALE GENOMIC DNA]</scope>
    <source>
        <strain evidence="3 4">EXF-10659</strain>
    </source>
</reference>
<dbReference type="InterPro" id="IPR001810">
    <property type="entry name" value="F-box_dom"/>
</dbReference>
<evidence type="ECO:0000259" key="2">
    <source>
        <dbReference type="Pfam" id="PF00646"/>
    </source>
</evidence>
<proteinExistence type="predicted"/>
<organism evidence="3 4">
    <name type="scientific">Aureobasidium pullulans</name>
    <name type="common">Black yeast</name>
    <name type="synonym">Pullularia pullulans</name>
    <dbReference type="NCBI Taxonomy" id="5580"/>
    <lineage>
        <taxon>Eukaryota</taxon>
        <taxon>Fungi</taxon>
        <taxon>Dikarya</taxon>
        <taxon>Ascomycota</taxon>
        <taxon>Pezizomycotina</taxon>
        <taxon>Dothideomycetes</taxon>
        <taxon>Dothideomycetidae</taxon>
        <taxon>Dothideales</taxon>
        <taxon>Saccotheciaceae</taxon>
        <taxon>Aureobasidium</taxon>
    </lineage>
</organism>
<name>A0A4S9A5U7_AURPU</name>
<feature type="compositionally biased region" description="Polar residues" evidence="1">
    <location>
        <begin position="493"/>
        <end position="512"/>
    </location>
</feature>
<evidence type="ECO:0000256" key="1">
    <source>
        <dbReference type="SAM" id="MobiDB-lite"/>
    </source>
</evidence>